<evidence type="ECO:0000313" key="2">
    <source>
        <dbReference type="Proteomes" id="UP000789366"/>
    </source>
</evidence>
<feature type="non-terminal residue" evidence="1">
    <location>
        <position position="1"/>
    </location>
</feature>
<keyword evidence="2" id="KW-1185">Reference proteome</keyword>
<sequence length="113" mass="12979">VLVLVQEVKKDDFEKGTAQNITQIHSAVESRKCRIEIDPRDEEVPVVMYGIVTNALQWYFLRWADSSDDPTVELSGPYICKFDSNNMEQVKIILGFITSILQYQVRGHDDDSK</sequence>
<proteinExistence type="predicted"/>
<feature type="non-terminal residue" evidence="1">
    <location>
        <position position="113"/>
    </location>
</feature>
<accession>A0ACA9Q4K0</accession>
<dbReference type="EMBL" id="CAJVPW010034164">
    <property type="protein sequence ID" value="CAG8732888.1"/>
    <property type="molecule type" value="Genomic_DNA"/>
</dbReference>
<dbReference type="Proteomes" id="UP000789366">
    <property type="component" value="Unassembled WGS sequence"/>
</dbReference>
<organism evidence="1 2">
    <name type="scientific">Cetraspora pellucida</name>
    <dbReference type="NCBI Taxonomy" id="1433469"/>
    <lineage>
        <taxon>Eukaryota</taxon>
        <taxon>Fungi</taxon>
        <taxon>Fungi incertae sedis</taxon>
        <taxon>Mucoromycota</taxon>
        <taxon>Glomeromycotina</taxon>
        <taxon>Glomeromycetes</taxon>
        <taxon>Diversisporales</taxon>
        <taxon>Gigasporaceae</taxon>
        <taxon>Cetraspora</taxon>
    </lineage>
</organism>
<evidence type="ECO:0000313" key="1">
    <source>
        <dbReference type="EMBL" id="CAG8732888.1"/>
    </source>
</evidence>
<name>A0ACA9Q4K0_9GLOM</name>
<comment type="caution">
    <text evidence="1">The sequence shown here is derived from an EMBL/GenBank/DDBJ whole genome shotgun (WGS) entry which is preliminary data.</text>
</comment>
<protein>
    <submittedName>
        <fullName evidence="1">4555_t:CDS:1</fullName>
    </submittedName>
</protein>
<gene>
    <name evidence="1" type="ORF">SPELUC_LOCUS13237</name>
</gene>
<reference evidence="1" key="1">
    <citation type="submission" date="2021-06" db="EMBL/GenBank/DDBJ databases">
        <authorList>
            <person name="Kallberg Y."/>
            <person name="Tangrot J."/>
            <person name="Rosling A."/>
        </authorList>
    </citation>
    <scope>NUCLEOTIDE SEQUENCE</scope>
    <source>
        <strain evidence="1">28 12/20/2015</strain>
    </source>
</reference>